<keyword evidence="3" id="KW-1185">Reference proteome</keyword>
<feature type="region of interest" description="Disordered" evidence="1">
    <location>
        <begin position="50"/>
        <end position="78"/>
    </location>
</feature>
<name>A0A9W8XL33_9PLEO</name>
<gene>
    <name evidence="2" type="ORF">N0V89_005224</name>
</gene>
<dbReference type="GeneID" id="80908754"/>
<dbReference type="AlphaFoldDB" id="A0A9W8XL33"/>
<comment type="caution">
    <text evidence="2">The sequence shown here is derived from an EMBL/GenBank/DDBJ whole genome shotgun (WGS) entry which is preliminary data.</text>
</comment>
<sequence length="78" mass="8736">MALANNARKAEDRQADFEEIDSEYKTMGLRILQMLDDRIDDHLDQQRIEAIKQASRNTQPTSTTSSSAANDAYTGSKS</sequence>
<evidence type="ECO:0000313" key="3">
    <source>
        <dbReference type="Proteomes" id="UP001140513"/>
    </source>
</evidence>
<dbReference type="RefSeq" id="XP_056071268.1">
    <property type="nucleotide sequence ID" value="XM_056214001.1"/>
</dbReference>
<dbReference type="EMBL" id="JAPEUX010000004">
    <property type="protein sequence ID" value="KAJ4353494.1"/>
    <property type="molecule type" value="Genomic_DNA"/>
</dbReference>
<evidence type="ECO:0000313" key="2">
    <source>
        <dbReference type="EMBL" id="KAJ4353494.1"/>
    </source>
</evidence>
<evidence type="ECO:0000256" key="1">
    <source>
        <dbReference type="SAM" id="MobiDB-lite"/>
    </source>
</evidence>
<accession>A0A9W8XL33</accession>
<organism evidence="2 3">
    <name type="scientific">Didymosphaeria variabile</name>
    <dbReference type="NCBI Taxonomy" id="1932322"/>
    <lineage>
        <taxon>Eukaryota</taxon>
        <taxon>Fungi</taxon>
        <taxon>Dikarya</taxon>
        <taxon>Ascomycota</taxon>
        <taxon>Pezizomycotina</taxon>
        <taxon>Dothideomycetes</taxon>
        <taxon>Pleosporomycetidae</taxon>
        <taxon>Pleosporales</taxon>
        <taxon>Massarineae</taxon>
        <taxon>Didymosphaeriaceae</taxon>
        <taxon>Didymosphaeria</taxon>
    </lineage>
</organism>
<reference evidence="2" key="1">
    <citation type="submission" date="2022-10" db="EMBL/GenBank/DDBJ databases">
        <title>Tapping the CABI collections for fungal endophytes: first genome assemblies for Collariella, Neodidymelliopsis, Ascochyta clinopodiicola, Didymella pomorum, Didymosphaeria variabile, Neocosmospora piperis and Neocucurbitaria cava.</title>
        <authorList>
            <person name="Hill R."/>
        </authorList>
    </citation>
    <scope>NUCLEOTIDE SEQUENCE</scope>
    <source>
        <strain evidence="2">IMI 356815</strain>
    </source>
</reference>
<dbReference type="Proteomes" id="UP001140513">
    <property type="component" value="Unassembled WGS sequence"/>
</dbReference>
<proteinExistence type="predicted"/>
<protein>
    <submittedName>
        <fullName evidence="2">Uncharacterized protein</fullName>
    </submittedName>
</protein>